<dbReference type="GO" id="GO:0016740">
    <property type="term" value="F:transferase activity"/>
    <property type="evidence" value="ECO:0007669"/>
    <property type="project" value="UniProtKB-KW"/>
</dbReference>
<evidence type="ECO:0000313" key="2">
    <source>
        <dbReference type="EMBL" id="TWF47438.1"/>
    </source>
</evidence>
<dbReference type="OrthoDB" id="9795329at2"/>
<dbReference type="Gene3D" id="1.20.1050.10">
    <property type="match status" value="1"/>
</dbReference>
<dbReference type="InterPro" id="IPR036249">
    <property type="entry name" value="Thioredoxin-like_sf"/>
</dbReference>
<reference evidence="2 3" key="1">
    <citation type="submission" date="2019-06" db="EMBL/GenBank/DDBJ databases">
        <title>Sorghum-associated microbial communities from plants grown in Nebraska, USA.</title>
        <authorList>
            <person name="Schachtman D."/>
        </authorList>
    </citation>
    <scope>NUCLEOTIDE SEQUENCE [LARGE SCALE GENOMIC DNA]</scope>
    <source>
        <strain evidence="2 3">1225</strain>
    </source>
</reference>
<evidence type="ECO:0000259" key="1">
    <source>
        <dbReference type="Pfam" id="PF13409"/>
    </source>
</evidence>
<comment type="caution">
    <text evidence="2">The sequence shown here is derived from an EMBL/GenBank/DDBJ whole genome shotgun (WGS) entry which is preliminary data.</text>
</comment>
<keyword evidence="2" id="KW-0808">Transferase</keyword>
<dbReference type="Proteomes" id="UP000320653">
    <property type="component" value="Unassembled WGS sequence"/>
</dbReference>
<dbReference type="Gene3D" id="3.40.30.10">
    <property type="entry name" value="Glutaredoxin"/>
    <property type="match status" value="1"/>
</dbReference>
<proteinExistence type="predicted"/>
<dbReference type="EMBL" id="VIWP01000012">
    <property type="protein sequence ID" value="TWF47438.1"/>
    <property type="molecule type" value="Genomic_DNA"/>
</dbReference>
<dbReference type="InterPro" id="IPR004045">
    <property type="entry name" value="Glutathione_S-Trfase_N"/>
</dbReference>
<protein>
    <submittedName>
        <fullName evidence="2">Glutathione S-transferase</fullName>
    </submittedName>
</protein>
<dbReference type="Pfam" id="PF13410">
    <property type="entry name" value="GST_C_2"/>
    <property type="match status" value="1"/>
</dbReference>
<sequence>MIRLWWSSRSPYVRIVTLALHELDCADAVTLCPVSVSQKTPQSNLALAGDNPMVSIPTIVFKDGQTLSESALICLALDRRFAPGRLVPLASAEMEATLARVATAKLMIDAMMQLRLYPGFRENDVEARIEGYRWKLERTLNHFETAAAPQQGGSADLGDLTLAAGLSYLDFRLPEIAWRTARPRLADRHAAFAARPSFQATEYVDG</sequence>
<feature type="domain" description="GST N-terminal" evidence="1">
    <location>
        <begin position="10"/>
        <end position="79"/>
    </location>
</feature>
<keyword evidence="3" id="KW-1185">Reference proteome</keyword>
<dbReference type="SUPFAM" id="SSF47616">
    <property type="entry name" value="GST C-terminal domain-like"/>
    <property type="match status" value="1"/>
</dbReference>
<dbReference type="RefSeq" id="WP_145642685.1">
    <property type="nucleotide sequence ID" value="NZ_VIWP01000012.1"/>
</dbReference>
<dbReference type="AlphaFoldDB" id="A0A561QAP4"/>
<dbReference type="SUPFAM" id="SSF52833">
    <property type="entry name" value="Thioredoxin-like"/>
    <property type="match status" value="1"/>
</dbReference>
<dbReference type="Pfam" id="PF13409">
    <property type="entry name" value="GST_N_2"/>
    <property type="match status" value="1"/>
</dbReference>
<accession>A0A561QAP4</accession>
<organism evidence="2 3">
    <name type="scientific">Neorhizobium alkalisoli</name>
    <dbReference type="NCBI Taxonomy" id="528178"/>
    <lineage>
        <taxon>Bacteria</taxon>
        <taxon>Pseudomonadati</taxon>
        <taxon>Pseudomonadota</taxon>
        <taxon>Alphaproteobacteria</taxon>
        <taxon>Hyphomicrobiales</taxon>
        <taxon>Rhizobiaceae</taxon>
        <taxon>Rhizobium/Agrobacterium group</taxon>
        <taxon>Neorhizobium</taxon>
    </lineage>
</organism>
<name>A0A561QAP4_9HYPH</name>
<dbReference type="InterPro" id="IPR036282">
    <property type="entry name" value="Glutathione-S-Trfase_C_sf"/>
</dbReference>
<evidence type="ECO:0000313" key="3">
    <source>
        <dbReference type="Proteomes" id="UP000320653"/>
    </source>
</evidence>
<gene>
    <name evidence="2" type="ORF">FHW37_11277</name>
</gene>